<sequence length="42" mass="5246">MLFFDFELNNKKMEQMCSLNKEKRFFNATQEEVEKMVWNTEH</sequence>
<dbReference type="AlphaFoldDB" id="B6VUT9"/>
<dbReference type="EMBL" id="ABWZ01000017">
    <property type="protein sequence ID" value="EEB26502.1"/>
    <property type="molecule type" value="Genomic_DNA"/>
</dbReference>
<organism evidence="1 2">
    <name type="scientific">Phocaeicola dorei DSM 17855</name>
    <dbReference type="NCBI Taxonomy" id="483217"/>
    <lineage>
        <taxon>Bacteria</taxon>
        <taxon>Pseudomonadati</taxon>
        <taxon>Bacteroidota</taxon>
        <taxon>Bacteroidia</taxon>
        <taxon>Bacteroidales</taxon>
        <taxon>Bacteroidaceae</taxon>
        <taxon>Phocaeicola</taxon>
    </lineage>
</organism>
<accession>B6VUT9</accession>
<dbReference type="HOGENOM" id="CLU_3247132_0_0_10"/>
<evidence type="ECO:0000313" key="2">
    <source>
        <dbReference type="Proteomes" id="UP000004849"/>
    </source>
</evidence>
<reference evidence="1 2" key="2">
    <citation type="submission" date="2008-10" db="EMBL/GenBank/DDBJ databases">
        <authorList>
            <person name="Fulton L."/>
            <person name="Clifton S."/>
            <person name="Fulton B."/>
            <person name="Xu J."/>
            <person name="Minx P."/>
            <person name="Pepin K.H."/>
            <person name="Johnson M."/>
            <person name="Thiruvilangam P."/>
            <person name="Bhonagiri V."/>
            <person name="Nash W.E."/>
            <person name="Mardis E.R."/>
            <person name="Wilson R.K."/>
        </authorList>
    </citation>
    <scope>NUCLEOTIDE SEQUENCE [LARGE SCALE GENOMIC DNA]</scope>
    <source>
        <strain evidence="1 2">DSM 17855</strain>
    </source>
</reference>
<gene>
    <name evidence="1" type="ORF">BACDOR_01047</name>
</gene>
<evidence type="ECO:0000313" key="1">
    <source>
        <dbReference type="EMBL" id="EEB26502.1"/>
    </source>
</evidence>
<name>B6VUT9_9BACT</name>
<dbReference type="Proteomes" id="UP000004849">
    <property type="component" value="Unassembled WGS sequence"/>
</dbReference>
<reference evidence="1 2" key="1">
    <citation type="submission" date="2008-10" db="EMBL/GenBank/DDBJ databases">
        <title>Draft genome sequence of Bacteroides dorei (DSM 17855).</title>
        <authorList>
            <person name="Sudarsanam P."/>
            <person name="Ley R."/>
            <person name="Guruge J."/>
            <person name="Turnbaugh P.J."/>
            <person name="Mahowald M."/>
            <person name="Liep D."/>
            <person name="Gordon J."/>
        </authorList>
    </citation>
    <scope>NUCLEOTIDE SEQUENCE [LARGE SCALE GENOMIC DNA]</scope>
    <source>
        <strain evidence="1 2">DSM 17855</strain>
    </source>
</reference>
<protein>
    <submittedName>
        <fullName evidence="1">Uncharacterized protein</fullName>
    </submittedName>
</protein>
<proteinExistence type="predicted"/>